<dbReference type="Pfam" id="PF01555">
    <property type="entry name" value="N6_N4_Mtase"/>
    <property type="match status" value="1"/>
</dbReference>
<name>A0A6V6YS58_9FLAO</name>
<dbReference type="GO" id="GO:0008170">
    <property type="term" value="F:N-methyltransferase activity"/>
    <property type="evidence" value="ECO:0007669"/>
    <property type="project" value="InterPro"/>
</dbReference>
<comment type="similarity">
    <text evidence="1 4">Belongs to the N(4)/N(6)-methyltransferase family.</text>
</comment>
<dbReference type="SUPFAM" id="SSF53335">
    <property type="entry name" value="S-adenosyl-L-methionine-dependent methyltransferases"/>
    <property type="match status" value="1"/>
</dbReference>
<evidence type="ECO:0000313" key="7">
    <source>
        <dbReference type="Proteomes" id="UP000556700"/>
    </source>
</evidence>
<feature type="domain" description="DNA methylase N-4/N-6" evidence="5">
    <location>
        <begin position="48"/>
        <end position="328"/>
    </location>
</feature>
<dbReference type="AlphaFoldDB" id="A0A6V6YS58"/>
<keyword evidence="7" id="KW-1185">Reference proteome</keyword>
<organism evidence="6 7">
    <name type="scientific">Flavobacterium chungangense</name>
    <dbReference type="NCBI Taxonomy" id="554283"/>
    <lineage>
        <taxon>Bacteria</taxon>
        <taxon>Pseudomonadati</taxon>
        <taxon>Bacteroidota</taxon>
        <taxon>Flavobacteriia</taxon>
        <taxon>Flavobacteriales</taxon>
        <taxon>Flavobacteriaceae</taxon>
        <taxon>Flavobacterium</taxon>
    </lineage>
</organism>
<dbReference type="InterPro" id="IPR002941">
    <property type="entry name" value="DNA_methylase_N4/N6"/>
</dbReference>
<evidence type="ECO:0000256" key="2">
    <source>
        <dbReference type="ARBA" id="ARBA00022603"/>
    </source>
</evidence>
<dbReference type="EMBL" id="CAIJDO010000087">
    <property type="protein sequence ID" value="CAD0002321.1"/>
    <property type="molecule type" value="Genomic_DNA"/>
</dbReference>
<reference evidence="6 7" key="1">
    <citation type="submission" date="2020-06" db="EMBL/GenBank/DDBJ databases">
        <authorList>
            <person name="Criscuolo A."/>
        </authorList>
    </citation>
    <scope>NUCLEOTIDE SEQUENCE [LARGE SCALE GENOMIC DNA]</scope>
    <source>
        <strain evidence="7">CIP 110025</strain>
    </source>
</reference>
<proteinExistence type="inferred from homology"/>
<dbReference type="PRINTS" id="PR00508">
    <property type="entry name" value="S21N4MTFRASE"/>
</dbReference>
<dbReference type="InterPro" id="IPR029063">
    <property type="entry name" value="SAM-dependent_MTases_sf"/>
</dbReference>
<evidence type="ECO:0000259" key="5">
    <source>
        <dbReference type="Pfam" id="PF01555"/>
    </source>
</evidence>
<protein>
    <recommendedName>
        <fullName evidence="4">Methyltransferase</fullName>
        <ecNumber evidence="4">2.1.1.-</ecNumber>
    </recommendedName>
</protein>
<dbReference type="Gene3D" id="3.40.50.150">
    <property type="entry name" value="Vaccinia Virus protein VP39"/>
    <property type="match status" value="1"/>
</dbReference>
<dbReference type="SUPFAM" id="SSF47413">
    <property type="entry name" value="lambda repressor-like DNA-binding domains"/>
    <property type="match status" value="1"/>
</dbReference>
<dbReference type="PROSITE" id="PS00092">
    <property type="entry name" value="N6_MTASE"/>
    <property type="match status" value="1"/>
</dbReference>
<dbReference type="InterPro" id="IPR010982">
    <property type="entry name" value="Lambda_DNA-bd_dom_sf"/>
</dbReference>
<keyword evidence="3" id="KW-0808">Transferase</keyword>
<dbReference type="InterPro" id="IPR001091">
    <property type="entry name" value="RM_Methyltransferase"/>
</dbReference>
<dbReference type="Proteomes" id="UP000556700">
    <property type="component" value="Unassembled WGS sequence"/>
</dbReference>
<sequence>MSHKELRHTQFSLIENSFRNEVCFSTGKSIAIMGDSLEKLKLIPDSSISLILTDPPYHSTKKDNIANDKAFGTDEEFISWMKGYFIQWKRILKPNGSIFMYCSSAMSAKLEIAMSEYFNILSHIVWTKPNDPGFDGWKGKMKKEALRQWYPHSERILFVEPAMEGNLKRSWFGNFLKEKRTIAGLSGHQLTEIVGAYGKVNHGGAVSNWETGRNIPSREQYDKICVAILETGKVSVMPDYEDVIRKFEVSADIQFMDVWDFNSVRPYKGKHPAEKPLEMLEHCINATTFEDDIILDCFAGSGSTSIASLNLNRYSISIELEKEWYETIINRIENYKSLPATVNDQKNSIMKSTKYIANKEQVSLFG</sequence>
<dbReference type="EC" id="2.1.1.-" evidence="4"/>
<accession>A0A6V6YS58</accession>
<dbReference type="RefSeq" id="WP_031455400.1">
    <property type="nucleotide sequence ID" value="NZ_CAIJDO010000087.1"/>
</dbReference>
<gene>
    <name evidence="6" type="ORF">FLACHUCJ7_00927</name>
</gene>
<evidence type="ECO:0000256" key="4">
    <source>
        <dbReference type="RuleBase" id="RU362026"/>
    </source>
</evidence>
<evidence type="ECO:0000256" key="3">
    <source>
        <dbReference type="ARBA" id="ARBA00022679"/>
    </source>
</evidence>
<dbReference type="GO" id="GO:0003677">
    <property type="term" value="F:DNA binding"/>
    <property type="evidence" value="ECO:0007669"/>
    <property type="project" value="InterPro"/>
</dbReference>
<dbReference type="InterPro" id="IPR002052">
    <property type="entry name" value="DNA_methylase_N6_adenine_CS"/>
</dbReference>
<dbReference type="GO" id="GO:0032259">
    <property type="term" value="P:methylation"/>
    <property type="evidence" value="ECO:0007669"/>
    <property type="project" value="UniProtKB-KW"/>
</dbReference>
<evidence type="ECO:0000313" key="6">
    <source>
        <dbReference type="EMBL" id="CAD0002321.1"/>
    </source>
</evidence>
<evidence type="ECO:0000256" key="1">
    <source>
        <dbReference type="ARBA" id="ARBA00006594"/>
    </source>
</evidence>
<dbReference type="InterPro" id="IPR001387">
    <property type="entry name" value="Cro/C1-type_HTH"/>
</dbReference>
<keyword evidence="2" id="KW-0489">Methyltransferase</keyword>
<dbReference type="CDD" id="cd00093">
    <property type="entry name" value="HTH_XRE"/>
    <property type="match status" value="1"/>
</dbReference>
<dbReference type="Gene3D" id="1.10.260.40">
    <property type="entry name" value="lambda repressor-like DNA-binding domains"/>
    <property type="match status" value="1"/>
</dbReference>
<comment type="caution">
    <text evidence="6">The sequence shown here is derived from an EMBL/GenBank/DDBJ whole genome shotgun (WGS) entry which is preliminary data.</text>
</comment>